<feature type="chain" id="PRO_5023054792" evidence="1">
    <location>
        <begin position="27"/>
        <end position="81"/>
    </location>
</feature>
<evidence type="ECO:0000313" key="2">
    <source>
        <dbReference type="EMBL" id="TYB38873.1"/>
    </source>
</evidence>
<organism evidence="2 3">
    <name type="scientific">Actinomadura chibensis</name>
    <dbReference type="NCBI Taxonomy" id="392828"/>
    <lineage>
        <taxon>Bacteria</taxon>
        <taxon>Bacillati</taxon>
        <taxon>Actinomycetota</taxon>
        <taxon>Actinomycetes</taxon>
        <taxon>Streptosporangiales</taxon>
        <taxon>Thermomonosporaceae</taxon>
        <taxon>Actinomadura</taxon>
    </lineage>
</organism>
<protein>
    <submittedName>
        <fullName evidence="2">Uncharacterized protein</fullName>
    </submittedName>
</protein>
<reference evidence="2 3" key="1">
    <citation type="submission" date="2019-08" db="EMBL/GenBank/DDBJ databases">
        <title>Actinomadura sp. nov. CYP1-5 isolated from mountain soil.</title>
        <authorList>
            <person name="Songsumanus A."/>
            <person name="Kuncharoen N."/>
            <person name="Kudo T."/>
            <person name="Yuki M."/>
            <person name="Igarashi Y."/>
            <person name="Tanasupawat S."/>
        </authorList>
    </citation>
    <scope>NUCLEOTIDE SEQUENCE [LARGE SCALE GENOMIC DNA]</scope>
    <source>
        <strain evidence="2 3">JCM 14158</strain>
    </source>
</reference>
<name>A0A5D0N3D4_9ACTN</name>
<dbReference type="EMBL" id="VSFG01000015">
    <property type="protein sequence ID" value="TYB38873.1"/>
    <property type="molecule type" value="Genomic_DNA"/>
</dbReference>
<dbReference type="RefSeq" id="WP_067897820.1">
    <property type="nucleotide sequence ID" value="NZ_VSFG01000015.1"/>
</dbReference>
<dbReference type="AlphaFoldDB" id="A0A5D0N3D4"/>
<evidence type="ECO:0000256" key="1">
    <source>
        <dbReference type="SAM" id="SignalP"/>
    </source>
</evidence>
<sequence length="81" mass="8381">MKTVVLPMLAAAVLATVAGPADSAVAAGPPSPTIMQASTDHVAHRTVGFEQCRRGGGHPVRKSGYWWCEGGRYDGQMISGG</sequence>
<keyword evidence="3" id="KW-1185">Reference proteome</keyword>
<evidence type="ECO:0000313" key="3">
    <source>
        <dbReference type="Proteomes" id="UP000323380"/>
    </source>
</evidence>
<gene>
    <name evidence="2" type="ORF">FXF69_41105</name>
</gene>
<keyword evidence="1" id="KW-0732">Signal</keyword>
<accession>A0A5D0N3D4</accession>
<comment type="caution">
    <text evidence="2">The sequence shown here is derived from an EMBL/GenBank/DDBJ whole genome shotgun (WGS) entry which is preliminary data.</text>
</comment>
<feature type="signal peptide" evidence="1">
    <location>
        <begin position="1"/>
        <end position="26"/>
    </location>
</feature>
<dbReference type="Proteomes" id="UP000323380">
    <property type="component" value="Unassembled WGS sequence"/>
</dbReference>
<proteinExistence type="predicted"/>